<evidence type="ECO:0000313" key="9">
    <source>
        <dbReference type="EMBL" id="CAG6609738.1"/>
    </source>
</evidence>
<name>A0A8D8LNG8_9HEMI</name>
<keyword evidence="6 7" id="KW-0342">GTP-binding</keyword>
<keyword evidence="5 7" id="KW-0378">Hydrolase</keyword>
<proteinExistence type="inferred from homology"/>
<accession>A0A8D8LNG8</accession>
<comment type="function">
    <text evidence="1">Small GTPase required for proper localization of RNA polymerase II (RNAPII). May act at an RNAP assembly step prior to nuclear import.</text>
</comment>
<dbReference type="Pfam" id="PF03029">
    <property type="entry name" value="ATP_bind_1"/>
    <property type="match status" value="1"/>
</dbReference>
<keyword evidence="4 7" id="KW-0547">Nucleotide-binding</keyword>
<feature type="region of interest" description="Disordered" evidence="8">
    <location>
        <begin position="270"/>
        <end position="293"/>
    </location>
</feature>
<dbReference type="InterPro" id="IPR004130">
    <property type="entry name" value="Gpn"/>
</dbReference>
<dbReference type="SUPFAM" id="SSF52540">
    <property type="entry name" value="P-loop containing nucleoside triphosphate hydrolases"/>
    <property type="match status" value="1"/>
</dbReference>
<dbReference type="PANTHER" id="PTHR21231">
    <property type="entry name" value="XPA-BINDING PROTEIN 1-RELATED"/>
    <property type="match status" value="1"/>
</dbReference>
<evidence type="ECO:0000256" key="5">
    <source>
        <dbReference type="ARBA" id="ARBA00022801"/>
    </source>
</evidence>
<dbReference type="EMBL" id="HBUF01015882">
    <property type="protein sequence ID" value="CAG6609738.1"/>
    <property type="molecule type" value="Transcribed_RNA"/>
</dbReference>
<dbReference type="Gene3D" id="3.40.50.300">
    <property type="entry name" value="P-loop containing nucleotide triphosphate hydrolases"/>
    <property type="match status" value="1"/>
</dbReference>
<dbReference type="GO" id="GO:0003924">
    <property type="term" value="F:GTPase activity"/>
    <property type="evidence" value="ECO:0007669"/>
    <property type="project" value="TreeGrafter"/>
</dbReference>
<sequence>MVPWAKLQLTFINIIPSPLFQSTYCATMLDHAESENKPLKVINLDPAAEYFNYEPAGDIRELIHVEDAMEDENLQFGPNGGLVFCMEYLMENSDWLKEVIGEELDEDYIILDCPGQIELYTHMNVIKKLVDLLHGLDFRVCGVYLMDVQFMVDGAKFLSGTMSALTTMVNMEIPHVNVLTKMDLLSKSARKQIDRYLDPDPHVLLSDLDAAASSWNAQYRRLTESFGRIIEDFSLVRYYPLNIKSEESVGDLWLTINNIIQYGEDADVKAKDVDYPDPDEQEDYLCDRDESFS</sequence>
<organism evidence="9">
    <name type="scientific">Cacopsylla melanoneura</name>
    <dbReference type="NCBI Taxonomy" id="428564"/>
    <lineage>
        <taxon>Eukaryota</taxon>
        <taxon>Metazoa</taxon>
        <taxon>Ecdysozoa</taxon>
        <taxon>Arthropoda</taxon>
        <taxon>Hexapoda</taxon>
        <taxon>Insecta</taxon>
        <taxon>Pterygota</taxon>
        <taxon>Neoptera</taxon>
        <taxon>Paraneoptera</taxon>
        <taxon>Hemiptera</taxon>
        <taxon>Sternorrhyncha</taxon>
        <taxon>Psylloidea</taxon>
        <taxon>Psyllidae</taxon>
        <taxon>Psyllinae</taxon>
        <taxon>Cacopsylla</taxon>
    </lineage>
</organism>
<evidence type="ECO:0000256" key="6">
    <source>
        <dbReference type="ARBA" id="ARBA00023134"/>
    </source>
</evidence>
<evidence type="ECO:0000256" key="2">
    <source>
        <dbReference type="ARBA" id="ARBA00005290"/>
    </source>
</evidence>
<dbReference type="InterPro" id="IPR027417">
    <property type="entry name" value="P-loop_NTPase"/>
</dbReference>
<evidence type="ECO:0000256" key="1">
    <source>
        <dbReference type="ARBA" id="ARBA00002411"/>
    </source>
</evidence>
<dbReference type="PANTHER" id="PTHR21231:SF7">
    <property type="entry name" value="GPN-LOOP GTPASE 3"/>
    <property type="match status" value="1"/>
</dbReference>
<dbReference type="GO" id="GO:0005525">
    <property type="term" value="F:GTP binding"/>
    <property type="evidence" value="ECO:0007669"/>
    <property type="project" value="UniProtKB-KW"/>
</dbReference>
<evidence type="ECO:0000256" key="3">
    <source>
        <dbReference type="ARBA" id="ARBA00014587"/>
    </source>
</evidence>
<comment type="similarity">
    <text evidence="2 7">Belongs to the GPN-loop GTPase family.</text>
</comment>
<protein>
    <recommendedName>
        <fullName evidence="3 7">GPN-loop GTPase 3</fullName>
    </recommendedName>
</protein>
<evidence type="ECO:0000256" key="4">
    <source>
        <dbReference type="ARBA" id="ARBA00022741"/>
    </source>
</evidence>
<dbReference type="InterPro" id="IPR030228">
    <property type="entry name" value="Gpn3"/>
</dbReference>
<evidence type="ECO:0000256" key="7">
    <source>
        <dbReference type="RuleBase" id="RU365059"/>
    </source>
</evidence>
<dbReference type="AlphaFoldDB" id="A0A8D8LNG8"/>
<feature type="compositionally biased region" description="Acidic residues" evidence="8">
    <location>
        <begin position="275"/>
        <end position="284"/>
    </location>
</feature>
<comment type="function">
    <text evidence="7">Small GTPase required for proper nuclear import of RNA polymerase II and III (RNAPII and RNAPIII). May act at an RNAP assembly step prior to nuclear import.</text>
</comment>
<dbReference type="CDD" id="cd17872">
    <property type="entry name" value="GPN3"/>
    <property type="match status" value="1"/>
</dbReference>
<reference evidence="9" key="1">
    <citation type="submission" date="2021-05" db="EMBL/GenBank/DDBJ databases">
        <authorList>
            <person name="Alioto T."/>
            <person name="Alioto T."/>
            <person name="Gomez Garrido J."/>
        </authorList>
    </citation>
    <scope>NUCLEOTIDE SEQUENCE</scope>
</reference>
<evidence type="ECO:0000256" key="8">
    <source>
        <dbReference type="SAM" id="MobiDB-lite"/>
    </source>
</evidence>
<comment type="subunit">
    <text evidence="7">Binds to RNA polymerase II (RNAPII).</text>
</comment>